<reference evidence="3" key="2">
    <citation type="journal article" date="2023" name="IMA Fungus">
        <title>Comparative genomic study of the Penicillium genus elucidates a diverse pangenome and 15 lateral gene transfer events.</title>
        <authorList>
            <person name="Petersen C."/>
            <person name="Sorensen T."/>
            <person name="Nielsen M.R."/>
            <person name="Sondergaard T.E."/>
            <person name="Sorensen J.L."/>
            <person name="Fitzpatrick D.A."/>
            <person name="Frisvad J.C."/>
            <person name="Nielsen K.L."/>
        </authorList>
    </citation>
    <scope>NUCLEOTIDE SEQUENCE</scope>
    <source>
        <strain evidence="3">IBT 29677</strain>
    </source>
</reference>
<feature type="region of interest" description="Disordered" evidence="1">
    <location>
        <begin position="35"/>
        <end position="70"/>
    </location>
</feature>
<dbReference type="AlphaFoldDB" id="A0A9W9W9X1"/>
<sequence length="262" mass="29814">MRILLHPTLRTLPRSAQRDLRSRVWLRFKTQVPLPSQRNAPKAPPPRTVTGTSPEPPTITSSAESVKTTIRKGPPERILIYFGGTGRSMFLGMLRVTTIFLFGAACFIVAPTCWADESQQWMTPLVIIGGAIPMLSFAYVAAPYVNFVHLALPAFARKSREMAVHYAKDLPPNAILYMNTMRWNTIPRQTTVRLGDLVTDKHPVRPVTFLNTKFTPSPWYRTKSPTQFFTAEQSQPGRQTTAFYPELWPTIYKRIQSQKPRR</sequence>
<accession>A0A9W9W9X1</accession>
<dbReference type="Proteomes" id="UP001147747">
    <property type="component" value="Unassembled WGS sequence"/>
</dbReference>
<evidence type="ECO:0000256" key="2">
    <source>
        <dbReference type="SAM" id="Phobius"/>
    </source>
</evidence>
<feature type="transmembrane region" description="Helical" evidence="2">
    <location>
        <begin position="122"/>
        <end position="152"/>
    </location>
</feature>
<dbReference type="OrthoDB" id="2386090at2759"/>
<feature type="transmembrane region" description="Helical" evidence="2">
    <location>
        <begin position="89"/>
        <end position="110"/>
    </location>
</feature>
<dbReference type="EMBL" id="JAPZBU010000004">
    <property type="protein sequence ID" value="KAJ5409008.1"/>
    <property type="molecule type" value="Genomic_DNA"/>
</dbReference>
<name>A0A9W9W9X1_9EURO</name>
<keyword evidence="4" id="KW-1185">Reference proteome</keyword>
<reference evidence="3" key="1">
    <citation type="submission" date="2022-12" db="EMBL/GenBank/DDBJ databases">
        <authorList>
            <person name="Petersen C."/>
        </authorList>
    </citation>
    <scope>NUCLEOTIDE SEQUENCE</scope>
    <source>
        <strain evidence="3">IBT 29677</strain>
    </source>
</reference>
<evidence type="ECO:0008006" key="5">
    <source>
        <dbReference type="Google" id="ProtNLM"/>
    </source>
</evidence>
<organism evidence="3 4">
    <name type="scientific">Penicillium cosmopolitanum</name>
    <dbReference type="NCBI Taxonomy" id="1131564"/>
    <lineage>
        <taxon>Eukaryota</taxon>
        <taxon>Fungi</taxon>
        <taxon>Dikarya</taxon>
        <taxon>Ascomycota</taxon>
        <taxon>Pezizomycotina</taxon>
        <taxon>Eurotiomycetes</taxon>
        <taxon>Eurotiomycetidae</taxon>
        <taxon>Eurotiales</taxon>
        <taxon>Aspergillaceae</taxon>
        <taxon>Penicillium</taxon>
    </lineage>
</organism>
<keyword evidence="2" id="KW-0812">Transmembrane</keyword>
<evidence type="ECO:0000313" key="3">
    <source>
        <dbReference type="EMBL" id="KAJ5409008.1"/>
    </source>
</evidence>
<keyword evidence="2" id="KW-1133">Transmembrane helix</keyword>
<dbReference type="RefSeq" id="XP_056493323.1">
    <property type="nucleotide sequence ID" value="XM_056627528.1"/>
</dbReference>
<dbReference type="GeneID" id="81366508"/>
<evidence type="ECO:0000313" key="4">
    <source>
        <dbReference type="Proteomes" id="UP001147747"/>
    </source>
</evidence>
<proteinExistence type="predicted"/>
<comment type="caution">
    <text evidence="3">The sequence shown here is derived from an EMBL/GenBank/DDBJ whole genome shotgun (WGS) entry which is preliminary data.</text>
</comment>
<evidence type="ECO:0000256" key="1">
    <source>
        <dbReference type="SAM" id="MobiDB-lite"/>
    </source>
</evidence>
<feature type="compositionally biased region" description="Polar residues" evidence="1">
    <location>
        <begin position="49"/>
        <end position="68"/>
    </location>
</feature>
<keyword evidence="2" id="KW-0472">Membrane</keyword>
<gene>
    <name evidence="3" type="ORF">N7509_002891</name>
</gene>
<protein>
    <recommendedName>
        <fullName evidence="5">Transmembrane protein</fullName>
    </recommendedName>
</protein>